<dbReference type="PANTHER" id="PTHR34136">
    <property type="match status" value="1"/>
</dbReference>
<evidence type="ECO:0000256" key="1">
    <source>
        <dbReference type="ARBA" id="ARBA00022676"/>
    </source>
</evidence>
<evidence type="ECO:0000313" key="4">
    <source>
        <dbReference type="Proteomes" id="UP000544107"/>
    </source>
</evidence>
<sequence length="312" mass="35235">MNTLSTRKAPVADADEQISTARLIHRVRQDLAGDWLRSGRLHHDDEFHPMNLISTAEEIAPKKILFGMPIFDLSWVSGLSLIAQYAATPGAHAQVSFLNANNINIMMKDAAYREVLKNHIVLPDGIGMDLAASIIDGQPFAANLNGTDFVPALFTYMEEPRRIGLLGAKPGVLAGAIARFRKHAPWHEFVPVADGFFDSEELPIILERLEDAKIDVLLVGMGTPLQEKWIAQHIKPQHARVVFGVGALFDFVSGTMPRAPLWMRKIRCEWLYRLTREPSRLWRRYLIGIPVFLMHVLRFKMEARRERASARS</sequence>
<dbReference type="PANTHER" id="PTHR34136:SF1">
    <property type="entry name" value="UDP-N-ACETYL-D-MANNOSAMINURONIC ACID TRANSFERASE"/>
    <property type="match status" value="1"/>
</dbReference>
<keyword evidence="1" id="KW-0328">Glycosyltransferase</keyword>
<protein>
    <submittedName>
        <fullName evidence="3">Exopolysaccharide biosynthesis WecB/TagA/CpsF family protein</fullName>
    </submittedName>
</protein>
<dbReference type="InterPro" id="IPR004629">
    <property type="entry name" value="WecG_TagA_CpsF"/>
</dbReference>
<gene>
    <name evidence="3" type="ORF">GGQ71_004496</name>
</gene>
<dbReference type="CDD" id="cd06533">
    <property type="entry name" value="Glyco_transf_WecG_TagA"/>
    <property type="match status" value="1"/>
</dbReference>
<proteinExistence type="predicted"/>
<comment type="caution">
    <text evidence="3">The sequence shown here is derived from an EMBL/GenBank/DDBJ whole genome shotgun (WGS) entry which is preliminary data.</text>
</comment>
<dbReference type="RefSeq" id="WP_234801510.1">
    <property type="nucleotide sequence ID" value="NZ_JACIED010000007.1"/>
</dbReference>
<keyword evidence="2" id="KW-0808">Transferase</keyword>
<dbReference type="NCBIfam" id="TIGR00696">
    <property type="entry name" value="wecG_tagA_cpsF"/>
    <property type="match status" value="1"/>
</dbReference>
<name>A0A7W6HS85_9HYPH</name>
<accession>A0A7W6HS85</accession>
<evidence type="ECO:0000313" key="3">
    <source>
        <dbReference type="EMBL" id="MBB4010198.1"/>
    </source>
</evidence>
<dbReference type="Proteomes" id="UP000544107">
    <property type="component" value="Unassembled WGS sequence"/>
</dbReference>
<evidence type="ECO:0000256" key="2">
    <source>
        <dbReference type="ARBA" id="ARBA00022679"/>
    </source>
</evidence>
<reference evidence="3 4" key="1">
    <citation type="submission" date="2020-08" db="EMBL/GenBank/DDBJ databases">
        <title>Genomic Encyclopedia of Type Strains, Phase IV (KMG-IV): sequencing the most valuable type-strain genomes for metagenomic binning, comparative biology and taxonomic classification.</title>
        <authorList>
            <person name="Goeker M."/>
        </authorList>
    </citation>
    <scope>NUCLEOTIDE SEQUENCE [LARGE SCALE GENOMIC DNA]</scope>
    <source>
        <strain evidence="3 4">DSM 100021</strain>
    </source>
</reference>
<dbReference type="Pfam" id="PF03808">
    <property type="entry name" value="Glyco_tran_WecG"/>
    <property type="match status" value="1"/>
</dbReference>
<dbReference type="EMBL" id="JACIED010000007">
    <property type="protein sequence ID" value="MBB4010198.1"/>
    <property type="molecule type" value="Genomic_DNA"/>
</dbReference>
<organism evidence="3 4">
    <name type="scientific">Allorhizobium taibaishanense</name>
    <dbReference type="NCBI Taxonomy" id="887144"/>
    <lineage>
        <taxon>Bacteria</taxon>
        <taxon>Pseudomonadati</taxon>
        <taxon>Pseudomonadota</taxon>
        <taxon>Alphaproteobacteria</taxon>
        <taxon>Hyphomicrobiales</taxon>
        <taxon>Rhizobiaceae</taxon>
        <taxon>Rhizobium/Agrobacterium group</taxon>
        <taxon>Allorhizobium</taxon>
    </lineage>
</organism>
<dbReference type="AlphaFoldDB" id="A0A7W6HS85"/>
<dbReference type="GO" id="GO:0016758">
    <property type="term" value="F:hexosyltransferase activity"/>
    <property type="evidence" value="ECO:0007669"/>
    <property type="project" value="TreeGrafter"/>
</dbReference>